<dbReference type="AlphaFoldDB" id="A0A5J9TF13"/>
<evidence type="ECO:0000313" key="2">
    <source>
        <dbReference type="Proteomes" id="UP000324897"/>
    </source>
</evidence>
<protein>
    <submittedName>
        <fullName evidence="1">Uncharacterized protein</fullName>
    </submittedName>
</protein>
<sequence length="84" mass="9440">MAACVVCIERATVSPWTAAVRAFARRNRACDGVSFLRHSRRALRLLSLSYHDVPQQGHALQNNAWISAMSSSLQMILSGWKLWL</sequence>
<name>A0A5J9TF13_9POAL</name>
<gene>
    <name evidence="1" type="ORF">EJB05_43465</name>
</gene>
<evidence type="ECO:0000313" key="1">
    <source>
        <dbReference type="EMBL" id="TVU09966.1"/>
    </source>
</evidence>
<comment type="caution">
    <text evidence="1">The sequence shown here is derived from an EMBL/GenBank/DDBJ whole genome shotgun (WGS) entry which is preliminary data.</text>
</comment>
<feature type="non-terminal residue" evidence="1">
    <location>
        <position position="1"/>
    </location>
</feature>
<organism evidence="1 2">
    <name type="scientific">Eragrostis curvula</name>
    <name type="common">weeping love grass</name>
    <dbReference type="NCBI Taxonomy" id="38414"/>
    <lineage>
        <taxon>Eukaryota</taxon>
        <taxon>Viridiplantae</taxon>
        <taxon>Streptophyta</taxon>
        <taxon>Embryophyta</taxon>
        <taxon>Tracheophyta</taxon>
        <taxon>Spermatophyta</taxon>
        <taxon>Magnoliopsida</taxon>
        <taxon>Liliopsida</taxon>
        <taxon>Poales</taxon>
        <taxon>Poaceae</taxon>
        <taxon>PACMAD clade</taxon>
        <taxon>Chloridoideae</taxon>
        <taxon>Eragrostideae</taxon>
        <taxon>Eragrostidinae</taxon>
        <taxon>Eragrostis</taxon>
    </lineage>
</organism>
<proteinExistence type="predicted"/>
<dbReference type="EMBL" id="RWGY01000039">
    <property type="protein sequence ID" value="TVU09966.1"/>
    <property type="molecule type" value="Genomic_DNA"/>
</dbReference>
<reference evidence="1 2" key="1">
    <citation type="journal article" date="2019" name="Sci. Rep.">
        <title>A high-quality genome of Eragrostis curvula grass provides insights into Poaceae evolution and supports new strategies to enhance forage quality.</title>
        <authorList>
            <person name="Carballo J."/>
            <person name="Santos B.A.C.M."/>
            <person name="Zappacosta D."/>
            <person name="Garbus I."/>
            <person name="Selva J.P."/>
            <person name="Gallo C.A."/>
            <person name="Diaz A."/>
            <person name="Albertini E."/>
            <person name="Caccamo M."/>
            <person name="Echenique V."/>
        </authorList>
    </citation>
    <scope>NUCLEOTIDE SEQUENCE [LARGE SCALE GENOMIC DNA]</scope>
    <source>
        <strain evidence="2">cv. Victoria</strain>
        <tissue evidence="1">Leaf</tissue>
    </source>
</reference>
<accession>A0A5J9TF13</accession>
<dbReference type="Proteomes" id="UP000324897">
    <property type="component" value="Chromosome 3"/>
</dbReference>
<dbReference type="Gramene" id="TVU09966">
    <property type="protein sequence ID" value="TVU09966"/>
    <property type="gene ID" value="EJB05_43465"/>
</dbReference>
<keyword evidence="2" id="KW-1185">Reference proteome</keyword>